<evidence type="ECO:0000313" key="1">
    <source>
        <dbReference type="EMBL" id="PPK66081.1"/>
    </source>
</evidence>
<dbReference type="AlphaFoldDB" id="A0A2S6GLQ9"/>
<dbReference type="EMBL" id="PTIX01000011">
    <property type="protein sequence ID" value="PPK66081.1"/>
    <property type="molecule type" value="Genomic_DNA"/>
</dbReference>
<name>A0A2S6GLQ9_9PSEU</name>
<evidence type="ECO:0000313" key="2">
    <source>
        <dbReference type="Proteomes" id="UP000239203"/>
    </source>
</evidence>
<dbReference type="RefSeq" id="WP_181043619.1">
    <property type="nucleotide sequence ID" value="NZ_CP154825.1"/>
</dbReference>
<comment type="caution">
    <text evidence="1">The sequence shown here is derived from an EMBL/GenBank/DDBJ whole genome shotgun (WGS) entry which is preliminary data.</text>
</comment>
<reference evidence="1 2" key="1">
    <citation type="submission" date="2018-02" db="EMBL/GenBank/DDBJ databases">
        <title>Genomic Encyclopedia of Archaeal and Bacterial Type Strains, Phase II (KMG-II): from individual species to whole genera.</title>
        <authorList>
            <person name="Goeker M."/>
        </authorList>
    </citation>
    <scope>NUCLEOTIDE SEQUENCE [LARGE SCALE GENOMIC DNA]</scope>
    <source>
        <strain evidence="1 2">YU 961-1</strain>
    </source>
</reference>
<keyword evidence="2" id="KW-1185">Reference proteome</keyword>
<protein>
    <submittedName>
        <fullName evidence="1">Uncharacterized protein</fullName>
    </submittedName>
</protein>
<dbReference type="Proteomes" id="UP000239203">
    <property type="component" value="Unassembled WGS sequence"/>
</dbReference>
<gene>
    <name evidence="1" type="ORF">CLV40_11145</name>
</gene>
<accession>A0A2S6GLQ9</accession>
<sequence length="58" mass="6159">MRDAIADVPDVAAVVGELVALAGRARNAGQPLFSWVCLYPICGQRVVDGEHSTYLVST</sequence>
<organism evidence="1 2">
    <name type="scientific">Actinokineospora auranticolor</name>
    <dbReference type="NCBI Taxonomy" id="155976"/>
    <lineage>
        <taxon>Bacteria</taxon>
        <taxon>Bacillati</taxon>
        <taxon>Actinomycetota</taxon>
        <taxon>Actinomycetes</taxon>
        <taxon>Pseudonocardiales</taxon>
        <taxon>Pseudonocardiaceae</taxon>
        <taxon>Actinokineospora</taxon>
    </lineage>
</organism>
<proteinExistence type="predicted"/>